<name>A0A9D1THN0_9FIRM</name>
<comment type="caution">
    <text evidence="1">The sequence shown here is derived from an EMBL/GenBank/DDBJ whole genome shotgun (WGS) entry which is preliminary data.</text>
</comment>
<proteinExistence type="predicted"/>
<dbReference type="AlphaFoldDB" id="A0A9D1THN0"/>
<evidence type="ECO:0000313" key="1">
    <source>
        <dbReference type="EMBL" id="HIV62008.1"/>
    </source>
</evidence>
<protein>
    <submittedName>
        <fullName evidence="1">DUF1273 domain-containing protein</fullName>
    </submittedName>
</protein>
<dbReference type="SUPFAM" id="SSF102405">
    <property type="entry name" value="MCP/YpsA-like"/>
    <property type="match status" value="1"/>
</dbReference>
<sequence>MKKCFFIGHRDTNDIIYEKLKETVKKHIVEYGVTEFYVGHYGNFDRLATKAIRDLKLQYPYVKLILLLPYHPTENKIDMSDSFDLSYYPEGMENVPRRAAIVKANRYMIDNVDYLIANVKYSASNTGKLFEYALKKQDRLHVYNINNT</sequence>
<organism evidence="1 2">
    <name type="scientific">Candidatus Butyricicoccus avistercoris</name>
    <dbReference type="NCBI Taxonomy" id="2838518"/>
    <lineage>
        <taxon>Bacteria</taxon>
        <taxon>Bacillati</taxon>
        <taxon>Bacillota</taxon>
        <taxon>Clostridia</taxon>
        <taxon>Eubacteriales</taxon>
        <taxon>Butyricicoccaceae</taxon>
        <taxon>Butyricicoccus</taxon>
    </lineage>
</organism>
<reference evidence="1" key="2">
    <citation type="submission" date="2021-04" db="EMBL/GenBank/DDBJ databases">
        <authorList>
            <person name="Gilroy R."/>
        </authorList>
    </citation>
    <scope>NUCLEOTIDE SEQUENCE</scope>
    <source>
        <strain evidence="1">CHK193-4272</strain>
    </source>
</reference>
<dbReference type="EMBL" id="DXIE01000027">
    <property type="protein sequence ID" value="HIV62008.1"/>
    <property type="molecule type" value="Genomic_DNA"/>
</dbReference>
<accession>A0A9D1THN0</accession>
<dbReference type="Gene3D" id="3.40.50.450">
    <property type="match status" value="1"/>
</dbReference>
<evidence type="ECO:0000313" key="2">
    <source>
        <dbReference type="Proteomes" id="UP000886808"/>
    </source>
</evidence>
<gene>
    <name evidence="1" type="ORF">H9746_04055</name>
</gene>
<reference evidence="1" key="1">
    <citation type="journal article" date="2021" name="PeerJ">
        <title>Extensive microbial diversity within the chicken gut microbiome revealed by metagenomics and culture.</title>
        <authorList>
            <person name="Gilroy R."/>
            <person name="Ravi A."/>
            <person name="Getino M."/>
            <person name="Pursley I."/>
            <person name="Horton D.L."/>
            <person name="Alikhan N.F."/>
            <person name="Baker D."/>
            <person name="Gharbi K."/>
            <person name="Hall N."/>
            <person name="Watson M."/>
            <person name="Adriaenssens E.M."/>
            <person name="Foster-Nyarko E."/>
            <person name="Jarju S."/>
            <person name="Secka A."/>
            <person name="Antonio M."/>
            <person name="Oren A."/>
            <person name="Chaudhuri R.R."/>
            <person name="La Ragione R."/>
            <person name="Hildebrand F."/>
            <person name="Pallen M.J."/>
        </authorList>
    </citation>
    <scope>NUCLEOTIDE SEQUENCE</scope>
    <source>
        <strain evidence="1">CHK193-4272</strain>
    </source>
</reference>
<dbReference type="Proteomes" id="UP000886808">
    <property type="component" value="Unassembled WGS sequence"/>
</dbReference>